<dbReference type="EMBL" id="BMLI01000001">
    <property type="protein sequence ID" value="GGM74317.1"/>
    <property type="molecule type" value="Genomic_DNA"/>
</dbReference>
<evidence type="ECO:0000256" key="1">
    <source>
        <dbReference type="ARBA" id="ARBA00022603"/>
    </source>
</evidence>
<dbReference type="GO" id="GO:0032259">
    <property type="term" value="P:methylation"/>
    <property type="evidence" value="ECO:0007669"/>
    <property type="project" value="UniProtKB-KW"/>
</dbReference>
<dbReference type="RefSeq" id="WP_019941589.1">
    <property type="nucleotide sequence ID" value="NZ_BMLI01000001.1"/>
</dbReference>
<keyword evidence="6" id="KW-1185">Reference proteome</keyword>
<dbReference type="Gene3D" id="3.40.50.150">
    <property type="entry name" value="Vaccinia Virus protein VP39"/>
    <property type="match status" value="1"/>
</dbReference>
<gene>
    <name evidence="5" type="ORF">GCM10010967_02280</name>
</gene>
<sequence>MDKSNGYEAHAATFIRCRSKGIDGVGATSVRQWATALPPNAVVLDAGCGMGLPVTRALLDAGATVYGVDASPSMVRAFRQNFPDIPVACEPAEDSSFFNRQFDAIIAWGLLFLLPEKKQDVLIRKMADALVTGGKLLFTAPSREMKWEDAITEIESVSLGAEKYKQLLTESGLSLVEEFEDEGENHYYHAVRL</sequence>
<evidence type="ECO:0000313" key="5">
    <source>
        <dbReference type="EMBL" id="GGM74317.1"/>
    </source>
</evidence>
<evidence type="ECO:0000256" key="2">
    <source>
        <dbReference type="ARBA" id="ARBA00022679"/>
    </source>
</evidence>
<reference evidence="6" key="1">
    <citation type="journal article" date="2019" name="Int. J. Syst. Evol. Microbiol.">
        <title>The Global Catalogue of Microorganisms (GCM) 10K type strain sequencing project: providing services to taxonomists for standard genome sequencing and annotation.</title>
        <authorList>
            <consortium name="The Broad Institute Genomics Platform"/>
            <consortium name="The Broad Institute Genome Sequencing Center for Infectious Disease"/>
            <person name="Wu L."/>
            <person name="Ma J."/>
        </authorList>
    </citation>
    <scope>NUCLEOTIDE SEQUENCE [LARGE SCALE GENOMIC DNA]</scope>
    <source>
        <strain evidence="6">CGMCC 1.6375</strain>
    </source>
</reference>
<organism evidence="5 6">
    <name type="scientific">Dyadobacter beijingensis</name>
    <dbReference type="NCBI Taxonomy" id="365489"/>
    <lineage>
        <taxon>Bacteria</taxon>
        <taxon>Pseudomonadati</taxon>
        <taxon>Bacteroidota</taxon>
        <taxon>Cytophagia</taxon>
        <taxon>Cytophagales</taxon>
        <taxon>Spirosomataceae</taxon>
        <taxon>Dyadobacter</taxon>
    </lineage>
</organism>
<dbReference type="InterPro" id="IPR029063">
    <property type="entry name" value="SAM-dependent_MTases_sf"/>
</dbReference>
<feature type="domain" description="Methyltransferase" evidence="4">
    <location>
        <begin position="43"/>
        <end position="134"/>
    </location>
</feature>
<keyword evidence="1 5" id="KW-0489">Methyltransferase</keyword>
<accession>A0ABQ2HCK7</accession>
<proteinExistence type="predicted"/>
<keyword evidence="2" id="KW-0808">Transferase</keyword>
<comment type="caution">
    <text evidence="5">The sequence shown here is derived from an EMBL/GenBank/DDBJ whole genome shotgun (WGS) entry which is preliminary data.</text>
</comment>
<dbReference type="GO" id="GO:0008168">
    <property type="term" value="F:methyltransferase activity"/>
    <property type="evidence" value="ECO:0007669"/>
    <property type="project" value="UniProtKB-KW"/>
</dbReference>
<evidence type="ECO:0000256" key="3">
    <source>
        <dbReference type="ARBA" id="ARBA00022691"/>
    </source>
</evidence>
<dbReference type="Proteomes" id="UP000632339">
    <property type="component" value="Unassembled WGS sequence"/>
</dbReference>
<dbReference type="CDD" id="cd02440">
    <property type="entry name" value="AdoMet_MTases"/>
    <property type="match status" value="1"/>
</dbReference>
<dbReference type="PANTHER" id="PTHR43464:SF19">
    <property type="entry name" value="UBIQUINONE BIOSYNTHESIS O-METHYLTRANSFERASE, MITOCHONDRIAL"/>
    <property type="match status" value="1"/>
</dbReference>
<dbReference type="InterPro" id="IPR041698">
    <property type="entry name" value="Methyltransf_25"/>
</dbReference>
<name>A0ABQ2HCK7_9BACT</name>
<evidence type="ECO:0000259" key="4">
    <source>
        <dbReference type="Pfam" id="PF13649"/>
    </source>
</evidence>
<protein>
    <submittedName>
        <fullName evidence="5">Methyltransferase</fullName>
    </submittedName>
</protein>
<dbReference type="PANTHER" id="PTHR43464">
    <property type="entry name" value="METHYLTRANSFERASE"/>
    <property type="match status" value="1"/>
</dbReference>
<dbReference type="Pfam" id="PF13649">
    <property type="entry name" value="Methyltransf_25"/>
    <property type="match status" value="1"/>
</dbReference>
<evidence type="ECO:0000313" key="6">
    <source>
        <dbReference type="Proteomes" id="UP000632339"/>
    </source>
</evidence>
<keyword evidence="3" id="KW-0949">S-adenosyl-L-methionine</keyword>
<dbReference type="SUPFAM" id="SSF53335">
    <property type="entry name" value="S-adenosyl-L-methionine-dependent methyltransferases"/>
    <property type="match status" value="1"/>
</dbReference>